<evidence type="ECO:0008006" key="4">
    <source>
        <dbReference type="Google" id="ProtNLM"/>
    </source>
</evidence>
<reference evidence="2 3" key="1">
    <citation type="submission" date="2023-06" db="EMBL/GenBank/DDBJ databases">
        <title>Parasedimentitalea psychrophila sp. nov., a psychrophilic bacterium isolated from deep-sea sediment.</title>
        <authorList>
            <person name="Li A."/>
        </authorList>
    </citation>
    <scope>NUCLEOTIDE SEQUENCE [LARGE SCALE GENOMIC DNA]</scope>
    <source>
        <strain evidence="2 3">QS115</strain>
    </source>
</reference>
<dbReference type="RefSeq" id="WP_270919863.1">
    <property type="nucleotide sequence ID" value="NZ_CP127247.1"/>
</dbReference>
<dbReference type="InterPro" id="IPR011250">
    <property type="entry name" value="OMP/PagP_B-barrel"/>
</dbReference>
<dbReference type="Gene3D" id="2.40.160.170">
    <property type="match status" value="1"/>
</dbReference>
<gene>
    <name evidence="2" type="ORF">QPJ95_21855</name>
</gene>
<organism evidence="2 3">
    <name type="scientific">Parasedimentitalea psychrophila</name>
    <dbReference type="NCBI Taxonomy" id="2997337"/>
    <lineage>
        <taxon>Bacteria</taxon>
        <taxon>Pseudomonadati</taxon>
        <taxon>Pseudomonadota</taxon>
        <taxon>Alphaproteobacteria</taxon>
        <taxon>Rhodobacterales</taxon>
        <taxon>Paracoccaceae</taxon>
        <taxon>Parasedimentitalea</taxon>
    </lineage>
</organism>
<dbReference type="SUPFAM" id="SSF56925">
    <property type="entry name" value="OMPA-like"/>
    <property type="match status" value="1"/>
</dbReference>
<protein>
    <recommendedName>
        <fullName evidence="4">Outer membrane protein beta-barrel domain-containing protein</fullName>
    </recommendedName>
</protein>
<evidence type="ECO:0000313" key="3">
    <source>
        <dbReference type="Proteomes" id="UP001238334"/>
    </source>
</evidence>
<feature type="chain" id="PRO_5040760293" description="Outer membrane protein beta-barrel domain-containing protein" evidence="1">
    <location>
        <begin position="23"/>
        <end position="211"/>
    </location>
</feature>
<name>A0A9Y2KXS5_9RHOB</name>
<evidence type="ECO:0000256" key="1">
    <source>
        <dbReference type="SAM" id="SignalP"/>
    </source>
</evidence>
<keyword evidence="1" id="KW-0732">Signal</keyword>
<accession>A0A9Y2KXS5</accession>
<proteinExistence type="predicted"/>
<evidence type="ECO:0000313" key="2">
    <source>
        <dbReference type="EMBL" id="WIY25100.1"/>
    </source>
</evidence>
<dbReference type="Proteomes" id="UP001238334">
    <property type="component" value="Chromosome"/>
</dbReference>
<sequence length="211" mass="22641">MNKIAKIYCTFVFALSASGAVAQDVGEYAFSLGASSVGFTGEVKYRLSEKWRLRAMLSGAPTYRKREESGDLIYDAAAEIRGLSLLADYQIGNSQFHIIGGAFLSGTKIVGQTSGTLLIGDSVYNSTIQADVRFSNRVSPILAIGFEQPIGDQWNLAASAGYMYTGGVDVGISVLSGDPVDLDDLVNEAHQIQSEVDSGYPFLTFGLTYTF</sequence>
<dbReference type="KEGG" id="ppso:QPJ95_21855"/>
<keyword evidence="3" id="KW-1185">Reference proteome</keyword>
<feature type="signal peptide" evidence="1">
    <location>
        <begin position="1"/>
        <end position="22"/>
    </location>
</feature>
<dbReference type="EMBL" id="CP127247">
    <property type="protein sequence ID" value="WIY25100.1"/>
    <property type="molecule type" value="Genomic_DNA"/>
</dbReference>
<dbReference type="AlphaFoldDB" id="A0A9Y2KXS5"/>